<proteinExistence type="predicted"/>
<sequence length="423" mass="46953">MFIPKKITGIRRSEFHFTTVVPFSWVLENHVSGLVLEDAMRDMQEDKSVDPRVAELAPIRSRMQRPFLRDGIEKRSIGGKSVVVPVKTPTSKLVNTKGSLRDYLLQQFAVSPEEAFGVLPGFVSFWPERLLEQEANVSVEGLLSPWATYEFQHAGRGALADGECRHLAGVLINADPKVPSALKDKLLNRPVTVEVYHGIPTDHAAKMFVDLNCEGTKVDTITRANIDPRNKWITATKAIFEELGIKYATTGRQLTTAHRELGQLILLTHAEQMVKSIVIGAYQAFVKNKRGDSWDGVDFERLHYAGVTWFREIFTHFKEGPEVLADKSRVIRTIAVRVALASLGGAFYHDDKAAIEEARRVLREVNWTVSEAWNGIGGKVVVNENNVIAMSAGSGKESITKAVQALTKPETKAGRAIRGRSAD</sequence>
<evidence type="ECO:0008006" key="3">
    <source>
        <dbReference type="Google" id="ProtNLM"/>
    </source>
</evidence>
<organism evidence="1 2">
    <name type="scientific">Lentzea guizhouensis</name>
    <dbReference type="NCBI Taxonomy" id="1586287"/>
    <lineage>
        <taxon>Bacteria</taxon>
        <taxon>Bacillati</taxon>
        <taxon>Actinomycetota</taxon>
        <taxon>Actinomycetes</taxon>
        <taxon>Pseudonocardiales</taxon>
        <taxon>Pseudonocardiaceae</taxon>
        <taxon>Lentzea</taxon>
    </lineage>
</organism>
<evidence type="ECO:0000313" key="1">
    <source>
        <dbReference type="EMBL" id="ANZ36441.1"/>
    </source>
</evidence>
<accession>A0A1B2HFD6</accession>
<gene>
    <name evidence="1" type="ORF">BBK82_10575</name>
</gene>
<protein>
    <recommendedName>
        <fullName evidence="3">DGQHR domain-containing protein</fullName>
    </recommendedName>
</protein>
<keyword evidence="2" id="KW-1185">Reference proteome</keyword>
<dbReference type="OrthoDB" id="8266194at2"/>
<dbReference type="KEGG" id="led:BBK82_10575"/>
<dbReference type="AlphaFoldDB" id="A0A1B2HFD6"/>
<dbReference type="RefSeq" id="WP_065914844.1">
    <property type="nucleotide sequence ID" value="NZ_CP016793.1"/>
</dbReference>
<name>A0A1B2HFD6_9PSEU</name>
<evidence type="ECO:0000313" key="2">
    <source>
        <dbReference type="Proteomes" id="UP000093053"/>
    </source>
</evidence>
<dbReference type="Proteomes" id="UP000093053">
    <property type="component" value="Chromosome"/>
</dbReference>
<reference evidence="1 2" key="1">
    <citation type="submission" date="2016-07" db="EMBL/GenBank/DDBJ databases">
        <title>Complete genome sequence of the Lentzea guizhouensis DHS C013.</title>
        <authorList>
            <person name="Cao C."/>
        </authorList>
    </citation>
    <scope>NUCLEOTIDE SEQUENCE [LARGE SCALE GENOMIC DNA]</scope>
    <source>
        <strain evidence="1 2">DHS C013</strain>
    </source>
</reference>
<dbReference type="EMBL" id="CP016793">
    <property type="protein sequence ID" value="ANZ36441.1"/>
    <property type="molecule type" value="Genomic_DNA"/>
</dbReference>